<accession>A0ABQ2VKN3</accession>
<name>A0ABQ2VKN3_9ACTN</name>
<dbReference type="Proteomes" id="UP000654471">
    <property type="component" value="Unassembled WGS sequence"/>
</dbReference>
<dbReference type="EMBL" id="BMRP01000040">
    <property type="protein sequence ID" value="GGU92482.1"/>
    <property type="molecule type" value="Genomic_DNA"/>
</dbReference>
<organism evidence="2 3">
    <name type="scientific">Streptomyces albospinus</name>
    <dbReference type="NCBI Taxonomy" id="285515"/>
    <lineage>
        <taxon>Bacteria</taxon>
        <taxon>Bacillati</taxon>
        <taxon>Actinomycetota</taxon>
        <taxon>Actinomycetes</taxon>
        <taxon>Kitasatosporales</taxon>
        <taxon>Streptomycetaceae</taxon>
        <taxon>Streptomyces</taxon>
    </lineage>
</organism>
<protein>
    <submittedName>
        <fullName evidence="2">Uncharacterized protein</fullName>
    </submittedName>
</protein>
<comment type="caution">
    <text evidence="2">The sequence shown here is derived from an EMBL/GenBank/DDBJ whole genome shotgun (WGS) entry which is preliminary data.</text>
</comment>
<evidence type="ECO:0000256" key="1">
    <source>
        <dbReference type="SAM" id="MobiDB-lite"/>
    </source>
</evidence>
<gene>
    <name evidence="2" type="ORF">GCM10010211_69100</name>
</gene>
<dbReference type="RefSeq" id="WP_189306782.1">
    <property type="nucleotide sequence ID" value="NZ_BMRP01000040.1"/>
</dbReference>
<keyword evidence="3" id="KW-1185">Reference proteome</keyword>
<evidence type="ECO:0000313" key="2">
    <source>
        <dbReference type="EMBL" id="GGU92482.1"/>
    </source>
</evidence>
<feature type="region of interest" description="Disordered" evidence="1">
    <location>
        <begin position="123"/>
        <end position="160"/>
    </location>
</feature>
<evidence type="ECO:0000313" key="3">
    <source>
        <dbReference type="Proteomes" id="UP000654471"/>
    </source>
</evidence>
<proteinExistence type="predicted"/>
<reference evidence="3" key="1">
    <citation type="journal article" date="2019" name="Int. J. Syst. Evol. Microbiol.">
        <title>The Global Catalogue of Microorganisms (GCM) 10K type strain sequencing project: providing services to taxonomists for standard genome sequencing and annotation.</title>
        <authorList>
            <consortium name="The Broad Institute Genomics Platform"/>
            <consortium name="The Broad Institute Genome Sequencing Center for Infectious Disease"/>
            <person name="Wu L."/>
            <person name="Ma J."/>
        </authorList>
    </citation>
    <scope>NUCLEOTIDE SEQUENCE [LARGE SCALE GENOMIC DNA]</scope>
    <source>
        <strain evidence="3">JCM 3399</strain>
    </source>
</reference>
<feature type="compositionally biased region" description="Low complexity" evidence="1">
    <location>
        <begin position="125"/>
        <end position="148"/>
    </location>
</feature>
<sequence>MPRDPHPSEIFRLPAARDHRPCACRRSPPLPRARPYGLSGTTPADYAEAIRAEAIRPEAAQTFDALGIGIGIGIRYDALPAKIREAVVPASPRPDFRRRIPHAFPAGPAHRARAALGNIKANVPAAAKRATSARTSSRSSRTRLGATAPRPPSPTAFPQVRAGAGIGFRVTAQVM</sequence>